<evidence type="ECO:0000313" key="1">
    <source>
        <dbReference type="Proteomes" id="UP000887577"/>
    </source>
</evidence>
<name>A0A914YKF1_9BILA</name>
<keyword evidence="1" id="KW-1185">Reference proteome</keyword>
<proteinExistence type="predicted"/>
<organism evidence="1 2">
    <name type="scientific">Panagrolaimus superbus</name>
    <dbReference type="NCBI Taxonomy" id="310955"/>
    <lineage>
        <taxon>Eukaryota</taxon>
        <taxon>Metazoa</taxon>
        <taxon>Ecdysozoa</taxon>
        <taxon>Nematoda</taxon>
        <taxon>Chromadorea</taxon>
        <taxon>Rhabditida</taxon>
        <taxon>Tylenchina</taxon>
        <taxon>Panagrolaimomorpha</taxon>
        <taxon>Panagrolaimoidea</taxon>
        <taxon>Panagrolaimidae</taxon>
        <taxon>Panagrolaimus</taxon>
    </lineage>
</organism>
<evidence type="ECO:0000313" key="2">
    <source>
        <dbReference type="WBParaSite" id="PSU_v2.g19819.t1"/>
    </source>
</evidence>
<dbReference type="WBParaSite" id="PSU_v2.g19819.t1">
    <property type="protein sequence ID" value="PSU_v2.g19819.t1"/>
    <property type="gene ID" value="PSU_v2.g19819"/>
</dbReference>
<sequence length="214" mass="23521">MKLEEGKAESKGLSKGDQLKLEALGCKDIPDLINRFRQLQVKKETIVQSKVLGSSAQLAPLTRAQSTVSITSSEACQSQQKTIAKGGSLSCDKSRIANEVSAKVPIPMPEKFNGKSRIELERYLRYYVQAVNSRGYTDSDKAMMLGNYAPSLQFVHDKLIYNNASYAEVKSGLLDALGTNSSAATYTLRASLDRFKKADDKLYKATLEEIEPGN</sequence>
<dbReference type="Proteomes" id="UP000887577">
    <property type="component" value="Unplaced"/>
</dbReference>
<reference evidence="2" key="1">
    <citation type="submission" date="2022-11" db="UniProtKB">
        <authorList>
            <consortium name="WormBaseParasite"/>
        </authorList>
    </citation>
    <scope>IDENTIFICATION</scope>
</reference>
<protein>
    <submittedName>
        <fullName evidence="2">Uncharacterized protein</fullName>
    </submittedName>
</protein>
<dbReference type="AlphaFoldDB" id="A0A914YKF1"/>
<accession>A0A914YKF1</accession>